<evidence type="ECO:0000256" key="7">
    <source>
        <dbReference type="ARBA" id="ARBA00023002"/>
    </source>
</evidence>
<sequence>MDFQLNEEQRAIQDMARAFTAEHFTPNAARWDEEEIFPVEEIRKAAELGLAGIYVGEEHGGSGLSRLDAAIIFEELSAGCPSTAAYISIHNMVSWMVDRFGSDDVRARFLPKLTTMEHMASYCLTEPGAGSDAASLKTKAVPEGNSTFRMSGAKAFISGGPTSDVYAVMARTGGEGAGGVSCLLVEKGAEGLSFGKKERKMGWHSQHTSMVNFEDCPVPRDNLVGNEGDGFKIAMAGLDGGRINIAACSLGGARAALEAALSYAAERAQFGRKLNEFQAIQFKLADMATELDAARLMVHRAADSLDRKDAEATKHCAMAKRFATDICSRICNEALQIHGGYGYLGDFPLERLVRDLRVHQILEGTNEIMRVIIARKLLADWTE</sequence>
<evidence type="ECO:0000256" key="6">
    <source>
        <dbReference type="ARBA" id="ARBA00022827"/>
    </source>
</evidence>
<dbReference type="InterPro" id="IPR037069">
    <property type="entry name" value="AcylCoA_DH/ox_N_sf"/>
</dbReference>
<reference evidence="12" key="1">
    <citation type="submission" date="2022-08" db="EMBL/GenBank/DDBJ databases">
        <title>Nisaea acidiphila sp. nov., isolated from a marine algal debris and emended description of the genus Nisaea Urios et al. 2008.</title>
        <authorList>
            <person name="Kwon K."/>
        </authorList>
    </citation>
    <scope>NUCLEOTIDE SEQUENCE</scope>
    <source>
        <strain evidence="12">MEBiC11861</strain>
    </source>
</reference>
<protein>
    <submittedName>
        <fullName evidence="12">Acyl-CoA dehydrogenase family protein</fullName>
    </submittedName>
</protein>
<feature type="domain" description="Acyl-CoA dehydrogenase/oxidase N-terminal" evidence="11">
    <location>
        <begin position="6"/>
        <end position="117"/>
    </location>
</feature>
<comment type="similarity">
    <text evidence="3 8">Belongs to the acyl-CoA dehydrogenase family.</text>
</comment>
<dbReference type="PANTHER" id="PTHR43831:SF1">
    <property type="entry name" value="ISOBUTYRYL-COA DEHYDROGENASE, MITOCHONDRIAL"/>
    <property type="match status" value="1"/>
</dbReference>
<keyword evidence="4" id="KW-0101">Branched-chain amino acid catabolism</keyword>
<feature type="domain" description="Acyl-CoA oxidase/dehydrogenase middle" evidence="10">
    <location>
        <begin position="122"/>
        <end position="216"/>
    </location>
</feature>
<dbReference type="PANTHER" id="PTHR43831">
    <property type="entry name" value="ISOBUTYRYL-COA DEHYDROGENASE"/>
    <property type="match status" value="1"/>
</dbReference>
<dbReference type="FunFam" id="1.10.540.10:FF:000002">
    <property type="entry name" value="Acyl-CoA dehydrogenase FadE19"/>
    <property type="match status" value="1"/>
</dbReference>
<dbReference type="PIRSF" id="PIRSF016578">
    <property type="entry name" value="HsaA"/>
    <property type="match status" value="1"/>
</dbReference>
<evidence type="ECO:0000259" key="10">
    <source>
        <dbReference type="Pfam" id="PF02770"/>
    </source>
</evidence>
<evidence type="ECO:0000259" key="9">
    <source>
        <dbReference type="Pfam" id="PF00441"/>
    </source>
</evidence>
<dbReference type="Pfam" id="PF00441">
    <property type="entry name" value="Acyl-CoA_dh_1"/>
    <property type="match status" value="1"/>
</dbReference>
<accession>A0A9J7ASS8</accession>
<evidence type="ECO:0000256" key="3">
    <source>
        <dbReference type="ARBA" id="ARBA00009347"/>
    </source>
</evidence>
<dbReference type="SUPFAM" id="SSF56645">
    <property type="entry name" value="Acyl-CoA dehydrogenase NM domain-like"/>
    <property type="match status" value="1"/>
</dbReference>
<dbReference type="InterPro" id="IPR036250">
    <property type="entry name" value="AcylCo_DH-like_C"/>
</dbReference>
<dbReference type="KEGG" id="naci:NUH88_01585"/>
<evidence type="ECO:0000256" key="4">
    <source>
        <dbReference type="ARBA" id="ARBA00022456"/>
    </source>
</evidence>
<dbReference type="InterPro" id="IPR009075">
    <property type="entry name" value="AcylCo_DH/oxidase_C"/>
</dbReference>
<comment type="pathway">
    <text evidence="2">Amino-acid degradation; L-valine degradation.</text>
</comment>
<dbReference type="Gene3D" id="1.20.140.10">
    <property type="entry name" value="Butyryl-CoA Dehydrogenase, subunit A, domain 3"/>
    <property type="match status" value="1"/>
</dbReference>
<gene>
    <name evidence="12" type="ORF">NUH88_01585</name>
</gene>
<evidence type="ECO:0000256" key="5">
    <source>
        <dbReference type="ARBA" id="ARBA00022630"/>
    </source>
</evidence>
<dbReference type="EMBL" id="CP102480">
    <property type="protein sequence ID" value="UUX50392.1"/>
    <property type="molecule type" value="Genomic_DNA"/>
</dbReference>
<evidence type="ECO:0000259" key="11">
    <source>
        <dbReference type="Pfam" id="PF02771"/>
    </source>
</evidence>
<dbReference type="GO" id="GO:0003995">
    <property type="term" value="F:acyl-CoA dehydrogenase activity"/>
    <property type="evidence" value="ECO:0007669"/>
    <property type="project" value="InterPro"/>
</dbReference>
<dbReference type="InterPro" id="IPR046373">
    <property type="entry name" value="Acyl-CoA_Oxase/DH_mid-dom_sf"/>
</dbReference>
<evidence type="ECO:0000256" key="2">
    <source>
        <dbReference type="ARBA" id="ARBA00005109"/>
    </source>
</evidence>
<dbReference type="SUPFAM" id="SSF47203">
    <property type="entry name" value="Acyl-CoA dehydrogenase C-terminal domain-like"/>
    <property type="match status" value="1"/>
</dbReference>
<evidence type="ECO:0000313" key="13">
    <source>
        <dbReference type="Proteomes" id="UP001060336"/>
    </source>
</evidence>
<evidence type="ECO:0000256" key="1">
    <source>
        <dbReference type="ARBA" id="ARBA00001974"/>
    </source>
</evidence>
<dbReference type="PROSITE" id="PS00072">
    <property type="entry name" value="ACYL_COA_DH_1"/>
    <property type="match status" value="1"/>
</dbReference>
<dbReference type="InterPro" id="IPR006089">
    <property type="entry name" value="Acyl-CoA_DH_CS"/>
</dbReference>
<evidence type="ECO:0000256" key="8">
    <source>
        <dbReference type="RuleBase" id="RU362125"/>
    </source>
</evidence>
<dbReference type="AlphaFoldDB" id="A0A9J7ASS8"/>
<organism evidence="12 13">
    <name type="scientific">Nisaea acidiphila</name>
    <dbReference type="NCBI Taxonomy" id="1862145"/>
    <lineage>
        <taxon>Bacteria</taxon>
        <taxon>Pseudomonadati</taxon>
        <taxon>Pseudomonadota</taxon>
        <taxon>Alphaproteobacteria</taxon>
        <taxon>Rhodospirillales</taxon>
        <taxon>Thalassobaculaceae</taxon>
        <taxon>Nisaea</taxon>
    </lineage>
</organism>
<dbReference type="Pfam" id="PF02771">
    <property type="entry name" value="Acyl-CoA_dh_N"/>
    <property type="match status" value="1"/>
</dbReference>
<dbReference type="InterPro" id="IPR009100">
    <property type="entry name" value="AcylCoA_DH/oxidase_NM_dom_sf"/>
</dbReference>
<dbReference type="RefSeq" id="WP_257769557.1">
    <property type="nucleotide sequence ID" value="NZ_CP102480.1"/>
</dbReference>
<comment type="cofactor">
    <cofactor evidence="1 8">
        <name>FAD</name>
        <dbReference type="ChEBI" id="CHEBI:57692"/>
    </cofactor>
</comment>
<dbReference type="InterPro" id="IPR013786">
    <property type="entry name" value="AcylCoA_DH/ox_N"/>
</dbReference>
<keyword evidence="5 8" id="KW-0285">Flavoprotein</keyword>
<dbReference type="GO" id="GO:0050660">
    <property type="term" value="F:flavin adenine dinucleotide binding"/>
    <property type="evidence" value="ECO:0007669"/>
    <property type="project" value="InterPro"/>
</dbReference>
<proteinExistence type="inferred from homology"/>
<dbReference type="InterPro" id="IPR052547">
    <property type="entry name" value="Mito_Isobutyryl-CoADH"/>
</dbReference>
<keyword evidence="6 8" id="KW-0274">FAD</keyword>
<evidence type="ECO:0000313" key="12">
    <source>
        <dbReference type="EMBL" id="UUX50392.1"/>
    </source>
</evidence>
<dbReference type="PROSITE" id="PS00073">
    <property type="entry name" value="ACYL_COA_DH_2"/>
    <property type="match status" value="1"/>
</dbReference>
<feature type="domain" description="Acyl-CoA dehydrogenase/oxidase C-terminal" evidence="9">
    <location>
        <begin position="228"/>
        <end position="378"/>
    </location>
</feature>
<dbReference type="Pfam" id="PF02770">
    <property type="entry name" value="Acyl-CoA_dh_M"/>
    <property type="match status" value="1"/>
</dbReference>
<dbReference type="FunFam" id="1.20.140.10:FF:000001">
    <property type="entry name" value="Acyl-CoA dehydrogenase"/>
    <property type="match status" value="1"/>
</dbReference>
<dbReference type="Proteomes" id="UP001060336">
    <property type="component" value="Chromosome"/>
</dbReference>
<keyword evidence="7 8" id="KW-0560">Oxidoreductase</keyword>
<dbReference type="GO" id="GO:0009083">
    <property type="term" value="P:branched-chain amino acid catabolic process"/>
    <property type="evidence" value="ECO:0007669"/>
    <property type="project" value="UniProtKB-KW"/>
</dbReference>
<dbReference type="Gene3D" id="1.10.540.10">
    <property type="entry name" value="Acyl-CoA dehydrogenase/oxidase, N-terminal domain"/>
    <property type="match status" value="1"/>
</dbReference>
<dbReference type="FunFam" id="2.40.110.10:FF:000001">
    <property type="entry name" value="Acyl-CoA dehydrogenase, mitochondrial"/>
    <property type="match status" value="1"/>
</dbReference>
<dbReference type="InterPro" id="IPR006091">
    <property type="entry name" value="Acyl-CoA_Oxase/DH_mid-dom"/>
</dbReference>
<name>A0A9J7ASS8_9PROT</name>
<dbReference type="Gene3D" id="2.40.110.10">
    <property type="entry name" value="Butyryl-CoA Dehydrogenase, subunit A, domain 2"/>
    <property type="match status" value="1"/>
</dbReference>
<keyword evidence="13" id="KW-1185">Reference proteome</keyword>